<proteinExistence type="predicted"/>
<accession>A0ABV6VHD5</accession>
<keyword evidence="3" id="KW-1185">Reference proteome</keyword>
<feature type="domain" description="DUF427" evidence="1">
    <location>
        <begin position="141"/>
        <end position="242"/>
    </location>
</feature>
<dbReference type="PANTHER" id="PTHR34310">
    <property type="entry name" value="DUF427 DOMAIN PROTEIN (AFU_ORTHOLOGUE AFUA_3G02220)"/>
    <property type="match status" value="1"/>
</dbReference>
<evidence type="ECO:0000313" key="2">
    <source>
        <dbReference type="EMBL" id="MFC1413127.1"/>
    </source>
</evidence>
<evidence type="ECO:0000313" key="3">
    <source>
        <dbReference type="Proteomes" id="UP001592582"/>
    </source>
</evidence>
<name>A0ABV6VHD5_9ACTN</name>
<comment type="caution">
    <text evidence="2">The sequence shown here is derived from an EMBL/GenBank/DDBJ whole genome shotgun (WGS) entry which is preliminary data.</text>
</comment>
<dbReference type="Pfam" id="PF04248">
    <property type="entry name" value="NTP_transf_9"/>
    <property type="match status" value="2"/>
</dbReference>
<dbReference type="InterPro" id="IPR007361">
    <property type="entry name" value="DUF427"/>
</dbReference>
<dbReference type="PANTHER" id="PTHR34310:SF9">
    <property type="entry name" value="BLR5716 PROTEIN"/>
    <property type="match status" value="1"/>
</dbReference>
<feature type="domain" description="DUF427" evidence="1">
    <location>
        <begin position="18"/>
        <end position="101"/>
    </location>
</feature>
<dbReference type="InterPro" id="IPR038694">
    <property type="entry name" value="DUF427_sf"/>
</dbReference>
<dbReference type="Gene3D" id="2.170.150.40">
    <property type="entry name" value="Domain of unknown function (DUF427)"/>
    <property type="match status" value="2"/>
</dbReference>
<sequence length="272" mass="30621">MPEGTITWEPSARRVRGTKGDTTVVDSRRPILVWEPGQAVPLYAFPREDVRTDLLRPAAAPETGRHSGSEVFYDLVLEDGETVPDAAWTFPGEELAGYIAFEWFQRVGRGLDHWFEEEEEIFIHPRDPYKRVDALLSSRHVQVEIGGVVVADTRTPVLLFETRLPTRYYIPRKDVRLDLFTPTELRTGCPYKGTAEYWSLAGQNPGQDAGQSAEVPPNIAWSYPDPIPAAQAVRGHIAFYNEAVDIIVDGERLERPVTNFSSSLKAQRESAR</sequence>
<protein>
    <submittedName>
        <fullName evidence="2">DUF427 domain-containing protein</fullName>
    </submittedName>
</protein>
<dbReference type="EMBL" id="JBHEZX010000015">
    <property type="protein sequence ID" value="MFC1413127.1"/>
    <property type="molecule type" value="Genomic_DNA"/>
</dbReference>
<gene>
    <name evidence="2" type="ORF">ACEZDG_28055</name>
</gene>
<organism evidence="2 3">
    <name type="scientific">Streptacidiphilus alkalitolerans</name>
    <dbReference type="NCBI Taxonomy" id="3342712"/>
    <lineage>
        <taxon>Bacteria</taxon>
        <taxon>Bacillati</taxon>
        <taxon>Actinomycetota</taxon>
        <taxon>Actinomycetes</taxon>
        <taxon>Kitasatosporales</taxon>
        <taxon>Streptomycetaceae</taxon>
        <taxon>Streptacidiphilus</taxon>
    </lineage>
</organism>
<dbReference type="Proteomes" id="UP001592582">
    <property type="component" value="Unassembled WGS sequence"/>
</dbReference>
<evidence type="ECO:0000259" key="1">
    <source>
        <dbReference type="Pfam" id="PF04248"/>
    </source>
</evidence>
<reference evidence="2 3" key="1">
    <citation type="submission" date="2024-09" db="EMBL/GenBank/DDBJ databases">
        <authorList>
            <person name="Lee S.D."/>
        </authorList>
    </citation>
    <scope>NUCLEOTIDE SEQUENCE [LARGE SCALE GENOMIC DNA]</scope>
    <source>
        <strain evidence="2 3">N1-1</strain>
    </source>
</reference>
<dbReference type="RefSeq" id="WP_380514941.1">
    <property type="nucleotide sequence ID" value="NZ_JBHEZX010000015.1"/>
</dbReference>